<feature type="region of interest" description="Disordered" evidence="1">
    <location>
        <begin position="17"/>
        <end position="41"/>
    </location>
</feature>
<dbReference type="Pfam" id="PF08309">
    <property type="entry name" value="LVIVD"/>
    <property type="match status" value="2"/>
</dbReference>
<name>A0A0P7GA47_9EURY</name>
<evidence type="ECO:0000256" key="1">
    <source>
        <dbReference type="SAM" id="MobiDB-lite"/>
    </source>
</evidence>
<dbReference type="STRING" id="699431.SY89_00980"/>
<dbReference type="Proteomes" id="UP000050535">
    <property type="component" value="Unassembled WGS sequence"/>
</dbReference>
<protein>
    <submittedName>
        <fullName evidence="2">LVIVD repeat</fullName>
    </submittedName>
</protein>
<accession>A0A0P7GA47</accession>
<dbReference type="EMBL" id="LGUC01000001">
    <property type="protein sequence ID" value="KPN30254.1"/>
    <property type="molecule type" value="Genomic_DNA"/>
</dbReference>
<dbReference type="RefSeq" id="WP_054583303.1">
    <property type="nucleotide sequence ID" value="NZ_LGUC01000001.1"/>
</dbReference>
<reference evidence="3" key="1">
    <citation type="submission" date="2013-11" db="EMBL/GenBank/DDBJ databases">
        <authorList>
            <person name="Hoang H.T."/>
            <person name="Killian M.L."/>
            <person name="Madson D.M."/>
            <person name="Arruda P.H.E."/>
            <person name="Sun D."/>
            <person name="Schwartz K.J."/>
            <person name="Yoon K."/>
        </authorList>
    </citation>
    <scope>NUCLEOTIDE SEQUENCE [LARGE SCALE GENOMIC DNA]</scope>
    <source>
        <strain evidence="3">CDK2</strain>
    </source>
</reference>
<dbReference type="AlphaFoldDB" id="A0A0P7GA47"/>
<proteinExistence type="predicted"/>
<organism evidence="2 3">
    <name type="scientific">Halolamina pelagica</name>
    <dbReference type="NCBI Taxonomy" id="699431"/>
    <lineage>
        <taxon>Archaea</taxon>
        <taxon>Methanobacteriati</taxon>
        <taxon>Methanobacteriota</taxon>
        <taxon>Stenosarchaea group</taxon>
        <taxon>Halobacteria</taxon>
        <taxon>Halobacteriales</taxon>
        <taxon>Haloferacaceae</taxon>
    </lineage>
</organism>
<dbReference type="InterPro" id="IPR013211">
    <property type="entry name" value="LVIVD"/>
</dbReference>
<gene>
    <name evidence="2" type="ORF">SY89_00980</name>
</gene>
<keyword evidence="3" id="KW-1185">Reference proteome</keyword>
<comment type="caution">
    <text evidence="2">The sequence shown here is derived from an EMBL/GenBank/DDBJ whole genome shotgun (WGS) entry which is preliminary data.</text>
</comment>
<dbReference type="OrthoDB" id="134269at2157"/>
<dbReference type="SUPFAM" id="SSF75011">
    <property type="entry name" value="3-carboxy-cis,cis-mucoante lactonizing enzyme"/>
    <property type="match status" value="1"/>
</dbReference>
<sequence>MRRREALAMLAAGALLPGRAAAHPTPPEGDPDGTPPTRTDTGYGPLARLHVGGATDAVVSDDGTTAFVAATTGYVVVDVSDPDDPAILAERRDLLADREGGPLTGIYDVKLSGDTLLVVGPANPGQSDLSGALVVDVAEPSRPEHRAFYETDYPIHNCDLEGDRAYLTVNRGDRRALSIVDVAGEPTEIGAWSLREHDERWGDLAPYPRTLHDVFVQDGVAYLAHWDAGTWLLDVTDPASPTVLTHIGRDPGTVIDQYESGADGYDGLPGNDHYAAVDESGDLLAIGREAWATEERPEGGPGGIDLYDVSTPESPTHRATIDPPPTPDATQQGVWTTAHNFEFRNEILYSSWYRGGVKRHDVSDPAAPLELTWWADRPHAEFWTARVAVPGSTFVAASRATGQSPAALYVFPDADGETTWGFDDGAATPTSAETPTATETPSRVSTPGLGPLAALAGVGAGALARLRRHEHP</sequence>
<evidence type="ECO:0000313" key="2">
    <source>
        <dbReference type="EMBL" id="KPN30254.1"/>
    </source>
</evidence>
<evidence type="ECO:0000313" key="3">
    <source>
        <dbReference type="Proteomes" id="UP000050535"/>
    </source>
</evidence>
<dbReference type="PATRIC" id="fig|699431.3.peg.1008"/>
<feature type="compositionally biased region" description="Low complexity" evidence="1">
    <location>
        <begin position="426"/>
        <end position="448"/>
    </location>
</feature>
<feature type="region of interest" description="Disordered" evidence="1">
    <location>
        <begin position="421"/>
        <end position="448"/>
    </location>
</feature>